<dbReference type="Pfam" id="PF09237">
    <property type="entry name" value="GAGA"/>
    <property type="match status" value="1"/>
</dbReference>
<keyword evidence="2" id="KW-0539">Nucleus</keyword>
<feature type="domain" description="C2H2-type" evidence="4">
    <location>
        <begin position="277"/>
        <end position="300"/>
    </location>
</feature>
<dbReference type="GO" id="GO:0014003">
    <property type="term" value="P:oligodendrocyte development"/>
    <property type="evidence" value="ECO:0007669"/>
    <property type="project" value="TreeGrafter"/>
</dbReference>
<organism evidence="5 6">
    <name type="scientific">Engystomops pustulosus</name>
    <name type="common">Tungara frog</name>
    <name type="synonym">Physalaemus pustulosus</name>
    <dbReference type="NCBI Taxonomy" id="76066"/>
    <lineage>
        <taxon>Eukaryota</taxon>
        <taxon>Metazoa</taxon>
        <taxon>Chordata</taxon>
        <taxon>Craniata</taxon>
        <taxon>Vertebrata</taxon>
        <taxon>Euteleostomi</taxon>
        <taxon>Amphibia</taxon>
        <taxon>Batrachia</taxon>
        <taxon>Anura</taxon>
        <taxon>Neobatrachia</taxon>
        <taxon>Hyloidea</taxon>
        <taxon>Leptodactylidae</taxon>
        <taxon>Leiuperinae</taxon>
        <taxon>Engystomops</taxon>
    </lineage>
</organism>
<proteinExistence type="predicted"/>
<protein>
    <recommendedName>
        <fullName evidence="4">C2H2-type domain-containing protein</fullName>
    </recommendedName>
</protein>
<dbReference type="InterPro" id="IPR013087">
    <property type="entry name" value="Znf_C2H2_type"/>
</dbReference>
<name>A0AAV6YNN5_ENGPU</name>
<dbReference type="SUPFAM" id="SSF57667">
    <property type="entry name" value="beta-beta-alpha zinc fingers"/>
    <property type="match status" value="1"/>
</dbReference>
<dbReference type="SMART" id="SM00355">
    <property type="entry name" value="ZnF_C2H2"/>
    <property type="match status" value="2"/>
</dbReference>
<keyword evidence="6" id="KW-1185">Reference proteome</keyword>
<evidence type="ECO:0000259" key="4">
    <source>
        <dbReference type="PROSITE" id="PS50157"/>
    </source>
</evidence>
<gene>
    <name evidence="5" type="ORF">GDO81_022456</name>
</gene>
<dbReference type="GO" id="GO:0008270">
    <property type="term" value="F:zinc ion binding"/>
    <property type="evidence" value="ECO:0007669"/>
    <property type="project" value="UniProtKB-KW"/>
</dbReference>
<evidence type="ECO:0000256" key="1">
    <source>
        <dbReference type="ARBA" id="ARBA00004123"/>
    </source>
</evidence>
<dbReference type="InterPro" id="IPR036236">
    <property type="entry name" value="Znf_C2H2_sf"/>
</dbReference>
<dbReference type="InterPro" id="IPR015318">
    <property type="entry name" value="Znf_GAGA-bd_fac"/>
</dbReference>
<dbReference type="PANTHER" id="PTHR16516">
    <property type="entry name" value="AGAP007109-PA"/>
    <property type="match status" value="1"/>
</dbReference>
<comment type="caution">
    <text evidence="5">The sequence shown here is derived from an EMBL/GenBank/DDBJ whole genome shotgun (WGS) entry which is preliminary data.</text>
</comment>
<dbReference type="AlphaFoldDB" id="A0AAV6YNN5"/>
<dbReference type="GO" id="GO:0005634">
    <property type="term" value="C:nucleus"/>
    <property type="evidence" value="ECO:0007669"/>
    <property type="project" value="UniProtKB-SubCell"/>
</dbReference>
<keyword evidence="3" id="KW-0862">Zinc</keyword>
<keyword evidence="3" id="KW-0479">Metal-binding</keyword>
<evidence type="ECO:0000313" key="5">
    <source>
        <dbReference type="EMBL" id="KAG8538546.1"/>
    </source>
</evidence>
<feature type="domain" description="C2H2-type" evidence="4">
    <location>
        <begin position="236"/>
        <end position="264"/>
    </location>
</feature>
<evidence type="ECO:0000256" key="2">
    <source>
        <dbReference type="ARBA" id="ARBA00023242"/>
    </source>
</evidence>
<dbReference type="Gene3D" id="3.30.160.60">
    <property type="entry name" value="Classic Zinc Finger"/>
    <property type="match status" value="1"/>
</dbReference>
<dbReference type="InterPro" id="IPR052296">
    <property type="entry name" value="TR-Histone_Methyltrans"/>
</dbReference>
<evidence type="ECO:0000313" key="6">
    <source>
        <dbReference type="Proteomes" id="UP000824782"/>
    </source>
</evidence>
<comment type="subcellular location">
    <subcellularLocation>
        <location evidence="1">Nucleus</location>
    </subcellularLocation>
</comment>
<dbReference type="PROSITE" id="PS50157">
    <property type="entry name" value="ZINC_FINGER_C2H2_2"/>
    <property type="match status" value="2"/>
</dbReference>
<dbReference type="PROSITE" id="PS00028">
    <property type="entry name" value="ZINC_FINGER_C2H2_1"/>
    <property type="match status" value="2"/>
</dbReference>
<keyword evidence="3" id="KW-0863">Zinc-finger</keyword>
<dbReference type="GO" id="GO:0006355">
    <property type="term" value="P:regulation of DNA-templated transcription"/>
    <property type="evidence" value="ECO:0007669"/>
    <property type="project" value="TreeGrafter"/>
</dbReference>
<sequence length="300" mass="34249">MDNKLKDSTHEAGGPLRASCHLQKGEPLLVFYDGQYTRMLGLHELRSLHNDKDRMPIKRPKHGTNFHSLARDVEQEGTGHLGEEKWRLLDNEANKREDFLLGMTSEFRSAVWKKVKAELLEVKKSAFTEVYRMRGAGERRGGLPGSAFSPVPSRMGRKMDTIFKSGKGLLVSDSRDTTDISGDLGYHHLLIQRDCLTFPNSMTILPLTDNWPKCETVSSPQVLPSTFTTLGSTAQIWCAKCKLSFRMTSDLVLHMRLRHKKDPGVETQSRRPRELQLTCPVCYAYFRERHHLSRHMTSHC</sequence>
<reference evidence="5" key="1">
    <citation type="thesis" date="2020" institute="ProQuest LLC" country="789 East Eisenhower Parkway, Ann Arbor, MI, USA">
        <title>Comparative Genomics and Chromosome Evolution.</title>
        <authorList>
            <person name="Mudd A.B."/>
        </authorList>
    </citation>
    <scope>NUCLEOTIDE SEQUENCE</scope>
    <source>
        <strain evidence="5">237g6f4</strain>
        <tissue evidence="5">Blood</tissue>
    </source>
</reference>
<dbReference type="PANTHER" id="PTHR16516:SF5">
    <property type="entry name" value="ZINC FINGER PROTEIN 488"/>
    <property type="match status" value="1"/>
</dbReference>
<accession>A0AAV6YNN5</accession>
<dbReference type="EMBL" id="WNYA01020257">
    <property type="protein sequence ID" value="KAG8538546.1"/>
    <property type="molecule type" value="Genomic_DNA"/>
</dbReference>
<evidence type="ECO:0000256" key="3">
    <source>
        <dbReference type="PROSITE-ProRule" id="PRU00042"/>
    </source>
</evidence>
<dbReference type="Proteomes" id="UP000824782">
    <property type="component" value="Unassembled WGS sequence"/>
</dbReference>